<evidence type="ECO:0000313" key="5">
    <source>
        <dbReference type="Proteomes" id="UP001231189"/>
    </source>
</evidence>
<dbReference type="InterPro" id="IPR013103">
    <property type="entry name" value="RVT_2"/>
</dbReference>
<dbReference type="Pfam" id="PF03478">
    <property type="entry name" value="Beta-prop_KIB1-4"/>
    <property type="match status" value="1"/>
</dbReference>
<feature type="domain" description="KIB1-4 beta-propeller" evidence="2">
    <location>
        <begin position="137"/>
        <end position="380"/>
    </location>
</feature>
<feature type="compositionally biased region" description="Pro residues" evidence="1">
    <location>
        <begin position="547"/>
        <end position="564"/>
    </location>
</feature>
<feature type="compositionally biased region" description="Low complexity" evidence="1">
    <location>
        <begin position="432"/>
        <end position="441"/>
    </location>
</feature>
<feature type="compositionally biased region" description="Basic residues" evidence="1">
    <location>
        <begin position="1295"/>
        <end position="1310"/>
    </location>
</feature>
<dbReference type="Pfam" id="PF07727">
    <property type="entry name" value="RVT_2"/>
    <property type="match status" value="1"/>
</dbReference>
<feature type="region of interest" description="Disordered" evidence="1">
    <location>
        <begin position="1"/>
        <end position="56"/>
    </location>
</feature>
<feature type="domain" description="Reverse transcriptase Ty1/copia-type" evidence="3">
    <location>
        <begin position="614"/>
        <end position="847"/>
    </location>
</feature>
<evidence type="ECO:0000313" key="4">
    <source>
        <dbReference type="EMBL" id="KAK1618321.1"/>
    </source>
</evidence>
<feature type="compositionally biased region" description="Low complexity" evidence="1">
    <location>
        <begin position="11"/>
        <end position="48"/>
    </location>
</feature>
<evidence type="ECO:0008006" key="6">
    <source>
        <dbReference type="Google" id="ProtNLM"/>
    </source>
</evidence>
<dbReference type="CDD" id="cd09272">
    <property type="entry name" value="RNase_HI_RT_Ty1"/>
    <property type="match status" value="1"/>
</dbReference>
<comment type="caution">
    <text evidence="4">The sequence shown here is derived from an EMBL/GenBank/DDBJ whole genome shotgun (WGS) entry which is preliminary data.</text>
</comment>
<feature type="region of interest" description="Disordered" evidence="1">
    <location>
        <begin position="1295"/>
        <end position="1324"/>
    </location>
</feature>
<feature type="compositionally biased region" description="Pro residues" evidence="1">
    <location>
        <begin position="442"/>
        <end position="473"/>
    </location>
</feature>
<sequence length="1412" mass="155618">MEKKNAPAAIAEPVASEPVASEPVASEPVAAEPVAAEPVAAEPVAEGGASEGGASKRGASVNWAGLTADGPLHKIGECLLVKEEYVDSYSAMRQVCRNWRSGLPDPDVHLHEWIMLHHALPRAAEFTFLHLGTSRYVTIDLSAVRARFYFVGFSRGVIVLAQKNPPHKIRLLNPLTKKSNTMFEAQMPSVFLKSVAVIKSPTMVFVATHYPPEIGWVDESTPTKDINEDGDWGEGRFSIKNHVFRCITPFNGELYAVASDNFEIGRIVCTNIQLQQRASTVKMETLISFPELGRQKFYLVKSDGDLLLVLLVSAALAGKPLVYRVDTQSRSLHPVTNIGSNAFFVNFIRCISVDTRVYPTLQPGSIYYTDLGYIRAYSHDTNAWDEWPLRVDRIGLYGLRNEHRPYRLEDGLMAPPPTTPPTPAGPLAAARRRLTAAAHSAPAPPGPSASPSPAAPTAHPSPAPATPEAPSPAAPSAASSSSASPPVAAAPEPMLTRARAGVRRPSTRYPADQYVCAASPSTASAFWASSNNILPHDDGAPFTTRPGPAPGPTGPPADQPGPPPGRRRLSACVAWAARAAAGGRPLAPARTAPVDRRPADPACRPEEYDALQHNRTWELVPRPPCASVITGKWVFKHKLGSDGTLERYKARASVDFMDTFAPVVKPGTIRIVLHLAASRAWPVHQMDVSNAFLHGHMQEQVYCQQPIGFVDTERPDDVCLLSRSLYGLKQAPRAWYQRIADFLHQLGFCSTRSDASLFVYRAGNDMAYLLLYVDDIILTASTAGLLRQLTDSLRAEFVLKDLGPLHYFLGIEVVRRADGFFLHQRKYAHELLERAGMLNCNPAPTPVDTKAKLSASDGSLASDAPFYRSIVGALQYLTLTRPELHGFSATCGTMGYGLSLHASPSTSTDLVAYSDADWAGRPDTRRSTSGYCVYLGSSLVSWSSKRQPTVSRSSAEAEYRAVANAVAECTWLRQLLSELSCPVDKATVVFCDNVSAVYLSANPVHHRRTKHIELDIHFVLVIVATWEHNHEDGAIDLDATPTMMEIMPVDDGDHVRALEMKIKGAKTKGPYHITYELHIMASPSINFNQFLEKEKLKSNGSNFTDWFHHVRIFLNGGNLQFVLEAPLGSPPPPAVSKEVKNVYETRVIQYSQVQCAILCSLEAELQKRFEHHDPYELVHELKAIFETHAAVESYEASKHFFGCMMEEGSSVSEHVLAMSGHAKKLSDLGIVIPNQLGIHRVLQSLPPSYKNFVMNYNMQNMNKELLELFSMLKSAEIEIHKEHQVLMVNKTTSFKKRGKPKKGNFKKCSKKVAAPPEKPKAGPEPDTECYYYKEKGHWKRNFPKYMTDLKSGLARKRKVYFDIHVIDVFLTGSRSSAWVFDTGSVAHICNSKLELRNKRSLARDEVTMRVGN</sequence>
<dbReference type="SUPFAM" id="SSF56672">
    <property type="entry name" value="DNA/RNA polymerases"/>
    <property type="match status" value="1"/>
</dbReference>
<evidence type="ECO:0000256" key="1">
    <source>
        <dbReference type="SAM" id="MobiDB-lite"/>
    </source>
</evidence>
<feature type="region of interest" description="Disordered" evidence="1">
    <location>
        <begin position="432"/>
        <end position="490"/>
    </location>
</feature>
<proteinExistence type="predicted"/>
<keyword evidence="5" id="KW-1185">Reference proteome</keyword>
<organism evidence="4 5">
    <name type="scientific">Lolium multiflorum</name>
    <name type="common">Italian ryegrass</name>
    <name type="synonym">Lolium perenne subsp. multiflorum</name>
    <dbReference type="NCBI Taxonomy" id="4521"/>
    <lineage>
        <taxon>Eukaryota</taxon>
        <taxon>Viridiplantae</taxon>
        <taxon>Streptophyta</taxon>
        <taxon>Embryophyta</taxon>
        <taxon>Tracheophyta</taxon>
        <taxon>Spermatophyta</taxon>
        <taxon>Magnoliopsida</taxon>
        <taxon>Liliopsida</taxon>
        <taxon>Poales</taxon>
        <taxon>Poaceae</taxon>
        <taxon>BOP clade</taxon>
        <taxon>Pooideae</taxon>
        <taxon>Poodae</taxon>
        <taxon>Poeae</taxon>
        <taxon>Poeae Chloroplast Group 2 (Poeae type)</taxon>
        <taxon>Loliodinae</taxon>
        <taxon>Loliinae</taxon>
        <taxon>Lolium</taxon>
    </lineage>
</organism>
<dbReference type="Proteomes" id="UP001231189">
    <property type="component" value="Unassembled WGS sequence"/>
</dbReference>
<dbReference type="InterPro" id="IPR005174">
    <property type="entry name" value="KIB1-4_b-propeller"/>
</dbReference>
<dbReference type="PANTHER" id="PTHR11439">
    <property type="entry name" value="GAG-POL-RELATED RETROTRANSPOSON"/>
    <property type="match status" value="1"/>
</dbReference>
<feature type="compositionally biased region" description="Low complexity" evidence="1">
    <location>
        <begin position="474"/>
        <end position="490"/>
    </location>
</feature>
<evidence type="ECO:0000259" key="2">
    <source>
        <dbReference type="Pfam" id="PF03478"/>
    </source>
</evidence>
<dbReference type="EMBL" id="JAUUTY010000006">
    <property type="protein sequence ID" value="KAK1618321.1"/>
    <property type="molecule type" value="Genomic_DNA"/>
</dbReference>
<feature type="region of interest" description="Disordered" evidence="1">
    <location>
        <begin position="535"/>
        <end position="568"/>
    </location>
</feature>
<gene>
    <name evidence="4" type="ORF">QYE76_023838</name>
</gene>
<dbReference type="Pfam" id="PF14223">
    <property type="entry name" value="Retrotran_gag_2"/>
    <property type="match status" value="1"/>
</dbReference>
<protein>
    <recommendedName>
        <fullName evidence="6">Polyprotein</fullName>
    </recommendedName>
</protein>
<dbReference type="PANTHER" id="PTHR11439:SF524">
    <property type="entry name" value="RNA-DIRECTED DNA POLYMERASE, PROTEIN KINASE RLK-PELLE-DLSV FAMILY"/>
    <property type="match status" value="1"/>
</dbReference>
<evidence type="ECO:0000259" key="3">
    <source>
        <dbReference type="Pfam" id="PF07727"/>
    </source>
</evidence>
<dbReference type="InterPro" id="IPR043502">
    <property type="entry name" value="DNA/RNA_pol_sf"/>
</dbReference>
<accession>A0AAD8VUH6</accession>
<name>A0AAD8VUH6_LOLMU</name>
<reference evidence="4" key="1">
    <citation type="submission" date="2023-07" db="EMBL/GenBank/DDBJ databases">
        <title>A chromosome-level genome assembly of Lolium multiflorum.</title>
        <authorList>
            <person name="Chen Y."/>
            <person name="Copetti D."/>
            <person name="Kolliker R."/>
            <person name="Studer B."/>
        </authorList>
    </citation>
    <scope>NUCLEOTIDE SEQUENCE</scope>
    <source>
        <strain evidence="4">02402/16</strain>
        <tissue evidence="4">Leaf</tissue>
    </source>
</reference>